<accession>A0A9W7XSK2</accession>
<comment type="similarity">
    <text evidence="1">Belongs to the peptidase S33 family. ABHD4/ABHD5 subfamily.</text>
</comment>
<reference evidence="4" key="1">
    <citation type="submission" date="2022-07" db="EMBL/GenBank/DDBJ databases">
        <title>Phylogenomic reconstructions and comparative analyses of Kickxellomycotina fungi.</title>
        <authorList>
            <person name="Reynolds N.K."/>
            <person name="Stajich J.E."/>
            <person name="Barry K."/>
            <person name="Grigoriev I.V."/>
            <person name="Crous P."/>
            <person name="Smith M.E."/>
        </authorList>
    </citation>
    <scope>NUCLEOTIDE SEQUENCE</scope>
    <source>
        <strain evidence="4">NBRC 32514</strain>
    </source>
</reference>
<dbReference type="OrthoDB" id="7457040at2759"/>
<feature type="domain" description="AB hydrolase-1" evidence="3">
    <location>
        <begin position="101"/>
        <end position="225"/>
    </location>
</feature>
<dbReference type="GO" id="GO:0042171">
    <property type="term" value="F:lysophosphatidic acid acyltransferase activity"/>
    <property type="evidence" value="ECO:0007669"/>
    <property type="project" value="TreeGrafter"/>
</dbReference>
<dbReference type="InterPro" id="IPR029058">
    <property type="entry name" value="AB_hydrolase_fold"/>
</dbReference>
<dbReference type="InterPro" id="IPR000073">
    <property type="entry name" value="AB_hydrolase_1"/>
</dbReference>
<dbReference type="GO" id="GO:0035965">
    <property type="term" value="P:cardiolipin acyl-chain remodeling"/>
    <property type="evidence" value="ECO:0007669"/>
    <property type="project" value="TreeGrafter"/>
</dbReference>
<evidence type="ECO:0000313" key="5">
    <source>
        <dbReference type="Proteomes" id="UP001149813"/>
    </source>
</evidence>
<sequence>MADTASAAEQKLAWNPFKTPSKGLASVLPFWGKAPTTKEDHAAEAALLSHGRLSVATDSQTPSAVAGLVSKITDVEIDASGNYIHTLSIEQASGRPSKHNLVITHGYFTGLGFFFRNYDELSKVDGWNVYSIDWLGMGRSSRPTYTSQRASEDQRVAAAESFFVESLEEWRSRMGLEKMTLCGHSFGGYMSALYALKYPERVEKLVLVSPIGIPEPPEGYEEMLRNGGGPLRKPPTPTPSPGQSQTPEAPQSAKPTADDVAKPGIRRVMFFRMAMNLWERNFAPQWVVRSAGPFGRRLIDWYIGRFSWLSEEQRVSLAAYAHQISVLPGSSESALGDILRPGAFARRPLVGRIAGLQMPTVFMYGKNDWVDYTGGAEVIERIGGRVATNMYRIPKAGHNLHLENPADFNKAMVREMKVLD</sequence>
<proteinExistence type="inferred from homology"/>
<evidence type="ECO:0000256" key="1">
    <source>
        <dbReference type="ARBA" id="ARBA00038097"/>
    </source>
</evidence>
<dbReference type="AlphaFoldDB" id="A0A9W7XSK2"/>
<evidence type="ECO:0000259" key="3">
    <source>
        <dbReference type="Pfam" id="PF00561"/>
    </source>
</evidence>
<evidence type="ECO:0000313" key="4">
    <source>
        <dbReference type="EMBL" id="KAJ1719926.1"/>
    </source>
</evidence>
<name>A0A9W7XSK2_9FUNG</name>
<dbReference type="PANTHER" id="PTHR42886">
    <property type="entry name" value="RE40534P-RELATED"/>
    <property type="match status" value="1"/>
</dbReference>
<evidence type="ECO:0000256" key="2">
    <source>
        <dbReference type="SAM" id="MobiDB-lite"/>
    </source>
</evidence>
<dbReference type="GO" id="GO:0006654">
    <property type="term" value="P:phosphatidic acid biosynthetic process"/>
    <property type="evidence" value="ECO:0007669"/>
    <property type="project" value="TreeGrafter"/>
</dbReference>
<dbReference type="EMBL" id="JANBOJ010000320">
    <property type="protein sequence ID" value="KAJ1719926.1"/>
    <property type="molecule type" value="Genomic_DNA"/>
</dbReference>
<keyword evidence="5" id="KW-1185">Reference proteome</keyword>
<dbReference type="Gene3D" id="3.40.50.1820">
    <property type="entry name" value="alpha/beta hydrolase"/>
    <property type="match status" value="1"/>
</dbReference>
<dbReference type="Pfam" id="PF00561">
    <property type="entry name" value="Abhydrolase_1"/>
    <property type="match status" value="1"/>
</dbReference>
<comment type="caution">
    <text evidence="4">The sequence shown here is derived from an EMBL/GenBank/DDBJ whole genome shotgun (WGS) entry which is preliminary data.</text>
</comment>
<dbReference type="PANTHER" id="PTHR42886:SF29">
    <property type="entry name" value="PUMMELIG, ISOFORM A"/>
    <property type="match status" value="1"/>
</dbReference>
<dbReference type="GO" id="GO:0004623">
    <property type="term" value="F:phospholipase A2 activity"/>
    <property type="evidence" value="ECO:0007669"/>
    <property type="project" value="TreeGrafter"/>
</dbReference>
<gene>
    <name evidence="4" type="ORF">LPJ53_005382</name>
</gene>
<dbReference type="GO" id="GO:0005743">
    <property type="term" value="C:mitochondrial inner membrane"/>
    <property type="evidence" value="ECO:0007669"/>
    <property type="project" value="TreeGrafter"/>
</dbReference>
<protein>
    <recommendedName>
        <fullName evidence="3">AB hydrolase-1 domain-containing protein</fullName>
    </recommendedName>
</protein>
<dbReference type="SUPFAM" id="SSF53474">
    <property type="entry name" value="alpha/beta-Hydrolases"/>
    <property type="match status" value="1"/>
</dbReference>
<dbReference type="GO" id="GO:0055088">
    <property type="term" value="P:lipid homeostasis"/>
    <property type="evidence" value="ECO:0007669"/>
    <property type="project" value="TreeGrafter"/>
</dbReference>
<dbReference type="Proteomes" id="UP001149813">
    <property type="component" value="Unassembled WGS sequence"/>
</dbReference>
<organism evidence="4 5">
    <name type="scientific">Coemansia erecta</name>
    <dbReference type="NCBI Taxonomy" id="147472"/>
    <lineage>
        <taxon>Eukaryota</taxon>
        <taxon>Fungi</taxon>
        <taxon>Fungi incertae sedis</taxon>
        <taxon>Zoopagomycota</taxon>
        <taxon>Kickxellomycotina</taxon>
        <taxon>Kickxellomycetes</taxon>
        <taxon>Kickxellales</taxon>
        <taxon>Kickxellaceae</taxon>
        <taxon>Coemansia</taxon>
    </lineage>
</organism>
<feature type="region of interest" description="Disordered" evidence="2">
    <location>
        <begin position="218"/>
        <end position="259"/>
    </location>
</feature>